<evidence type="ECO:0000256" key="1">
    <source>
        <dbReference type="ARBA" id="ARBA00008361"/>
    </source>
</evidence>
<keyword evidence="2" id="KW-0489">Methyltransferase</keyword>
<dbReference type="InterPro" id="IPR051419">
    <property type="entry name" value="Lys/N-term_MeTrsfase_sf"/>
</dbReference>
<keyword evidence="6" id="KW-1185">Reference proteome</keyword>
<protein>
    <recommendedName>
        <fullName evidence="4">Methyltransferase domain-containing protein</fullName>
    </recommendedName>
</protein>
<keyword evidence="3" id="KW-0808">Transferase</keyword>
<dbReference type="RefSeq" id="XP_066712464.1">
    <property type="nucleotide sequence ID" value="XM_066863354.1"/>
</dbReference>
<evidence type="ECO:0000259" key="4">
    <source>
        <dbReference type="Pfam" id="PF13847"/>
    </source>
</evidence>
<reference evidence="5 6" key="1">
    <citation type="submission" date="2023-01" db="EMBL/GenBank/DDBJ databases">
        <title>Analysis of 21 Apiospora genomes using comparative genomics revels a genus with tremendous synthesis potential of carbohydrate active enzymes and secondary metabolites.</title>
        <authorList>
            <person name="Sorensen T."/>
        </authorList>
    </citation>
    <scope>NUCLEOTIDE SEQUENCE [LARGE SCALE GENOMIC DNA]</scope>
    <source>
        <strain evidence="5 6">CBS 135458</strain>
    </source>
</reference>
<dbReference type="Pfam" id="PF13847">
    <property type="entry name" value="Methyltransf_31"/>
    <property type="match status" value="1"/>
</dbReference>
<evidence type="ECO:0000256" key="3">
    <source>
        <dbReference type="ARBA" id="ARBA00022679"/>
    </source>
</evidence>
<evidence type="ECO:0000256" key="2">
    <source>
        <dbReference type="ARBA" id="ARBA00022603"/>
    </source>
</evidence>
<comment type="caution">
    <text evidence="5">The sequence shown here is derived from an EMBL/GenBank/DDBJ whole genome shotgun (WGS) entry which is preliminary data.</text>
</comment>
<organism evidence="5 6">
    <name type="scientific">Apiospora phragmitis</name>
    <dbReference type="NCBI Taxonomy" id="2905665"/>
    <lineage>
        <taxon>Eukaryota</taxon>
        <taxon>Fungi</taxon>
        <taxon>Dikarya</taxon>
        <taxon>Ascomycota</taxon>
        <taxon>Pezizomycotina</taxon>
        <taxon>Sordariomycetes</taxon>
        <taxon>Xylariomycetidae</taxon>
        <taxon>Amphisphaeriales</taxon>
        <taxon>Apiosporaceae</taxon>
        <taxon>Apiospora</taxon>
    </lineage>
</organism>
<dbReference type="GeneID" id="92096417"/>
<evidence type="ECO:0000313" key="6">
    <source>
        <dbReference type="Proteomes" id="UP001480595"/>
    </source>
</evidence>
<comment type="similarity">
    <text evidence="1">Belongs to the methyltransferase superfamily.</text>
</comment>
<dbReference type="Gene3D" id="3.40.50.150">
    <property type="entry name" value="Vaccinia Virus protein VP39"/>
    <property type="match status" value="1"/>
</dbReference>
<evidence type="ECO:0000313" key="5">
    <source>
        <dbReference type="EMBL" id="KAK8050215.1"/>
    </source>
</evidence>
<gene>
    <name evidence="5" type="ORF">PG994_011945</name>
</gene>
<dbReference type="Proteomes" id="UP001480595">
    <property type="component" value="Unassembled WGS sequence"/>
</dbReference>
<feature type="domain" description="Methyltransferase" evidence="4">
    <location>
        <begin position="53"/>
        <end position="94"/>
    </location>
</feature>
<dbReference type="SUPFAM" id="SSF53335">
    <property type="entry name" value="S-adenosyl-L-methionine-dependent methyltransferases"/>
    <property type="match status" value="1"/>
</dbReference>
<dbReference type="InterPro" id="IPR025714">
    <property type="entry name" value="Methyltranfer_dom"/>
</dbReference>
<dbReference type="InterPro" id="IPR029063">
    <property type="entry name" value="SAM-dependent_MTases_sf"/>
</dbReference>
<accession>A0ABR1TU76</accession>
<sequence length="254" mass="27926">MPPPYGTKAYWDARFQHEEKYEWLLPANSLNAVIREALLHHQTSGGGDGSAPQILHIGCGSSDLSFQLRDLVASPRQITNVDYSPTAVQKCRLREAAALSATTTSDPTSTCDAISCAEDVPVLLPFTSPRNDVQPRQTDNDNEAGAAKTALVHPAHLLAVHMAVLTPPRTGRWCALSYSDDRFSFMDPDSSSTAVDEDLLERRFPDPRRFWKVERKERATVAPPAAATGSGGHVVHQPEIAHWLYAMVRSNEMP</sequence>
<dbReference type="PANTHER" id="PTHR12176">
    <property type="entry name" value="SAM-DEPENDENT METHYLTRANSFERASE SUPERFAMILY PROTEIN"/>
    <property type="match status" value="1"/>
</dbReference>
<dbReference type="PANTHER" id="PTHR12176:SF84">
    <property type="entry name" value="METHYLTRANSFERASE DOMAIN-CONTAINING PROTEIN"/>
    <property type="match status" value="1"/>
</dbReference>
<name>A0ABR1TU76_9PEZI</name>
<proteinExistence type="inferred from homology"/>
<dbReference type="EMBL" id="JAQQWL010000011">
    <property type="protein sequence ID" value="KAK8050215.1"/>
    <property type="molecule type" value="Genomic_DNA"/>
</dbReference>